<dbReference type="InterPro" id="IPR002942">
    <property type="entry name" value="S4_RNA-bd"/>
</dbReference>
<evidence type="ECO:0000256" key="5">
    <source>
        <dbReference type="RuleBase" id="RU003887"/>
    </source>
</evidence>
<dbReference type="RefSeq" id="WP_056975233.1">
    <property type="nucleotide sequence ID" value="NZ_AYZL01000020.1"/>
</dbReference>
<dbReference type="PANTHER" id="PTHR47683:SF4">
    <property type="entry name" value="PSEUDOURIDINE SYNTHASE"/>
    <property type="match status" value="1"/>
</dbReference>
<evidence type="ECO:0000259" key="6">
    <source>
        <dbReference type="SMART" id="SM00363"/>
    </source>
</evidence>
<dbReference type="Gene3D" id="3.30.70.1560">
    <property type="entry name" value="Alpha-L RNA-binding motif"/>
    <property type="match status" value="1"/>
</dbReference>
<dbReference type="NCBIfam" id="TIGR00093">
    <property type="entry name" value="pseudouridine synthase"/>
    <property type="match status" value="1"/>
</dbReference>
<dbReference type="InterPro" id="IPR000748">
    <property type="entry name" value="PsdUridine_synth_RsuA/RluB/E/F"/>
</dbReference>
<proteinExistence type="inferred from homology"/>
<dbReference type="GO" id="GO:0005829">
    <property type="term" value="C:cytosol"/>
    <property type="evidence" value="ECO:0007669"/>
    <property type="project" value="UniProtKB-ARBA"/>
</dbReference>
<dbReference type="SUPFAM" id="SSF55174">
    <property type="entry name" value="Alpha-L RNA-binding motif"/>
    <property type="match status" value="1"/>
</dbReference>
<feature type="domain" description="RNA-binding S4" evidence="6">
    <location>
        <begin position="2"/>
        <end position="63"/>
    </location>
</feature>
<organism evidence="7 8">
    <name type="scientific">Holzapfeliella floricola DSM 23037 = JCM 16512</name>
    <dbReference type="NCBI Taxonomy" id="1423744"/>
    <lineage>
        <taxon>Bacteria</taxon>
        <taxon>Bacillati</taxon>
        <taxon>Bacillota</taxon>
        <taxon>Bacilli</taxon>
        <taxon>Lactobacillales</taxon>
        <taxon>Lactobacillaceae</taxon>
        <taxon>Holzapfeliella</taxon>
    </lineage>
</organism>
<dbReference type="OrthoDB" id="9807213at2"/>
<comment type="caution">
    <text evidence="7">The sequence shown here is derived from an EMBL/GenBank/DDBJ whole genome shotgun (WGS) entry which is preliminary data.</text>
</comment>
<evidence type="ECO:0000313" key="8">
    <source>
        <dbReference type="Proteomes" id="UP000051378"/>
    </source>
</evidence>
<dbReference type="EC" id="5.4.99.-" evidence="5"/>
<dbReference type="AlphaFoldDB" id="A0A0R2DJR1"/>
<dbReference type="GO" id="GO:0000455">
    <property type="term" value="P:enzyme-directed rRNA pseudouridine synthesis"/>
    <property type="evidence" value="ECO:0007669"/>
    <property type="project" value="UniProtKB-ARBA"/>
</dbReference>
<dbReference type="GO" id="GO:0120159">
    <property type="term" value="F:rRNA pseudouridine synthase activity"/>
    <property type="evidence" value="ECO:0007669"/>
    <property type="project" value="UniProtKB-ARBA"/>
</dbReference>
<dbReference type="SUPFAM" id="SSF55120">
    <property type="entry name" value="Pseudouridine synthase"/>
    <property type="match status" value="1"/>
</dbReference>
<protein>
    <recommendedName>
        <fullName evidence="5">Pseudouridine synthase</fullName>
        <ecNumber evidence="5">5.4.99.-</ecNumber>
    </recommendedName>
</protein>
<dbReference type="PANTHER" id="PTHR47683">
    <property type="entry name" value="PSEUDOURIDINE SYNTHASE FAMILY PROTEIN-RELATED"/>
    <property type="match status" value="1"/>
</dbReference>
<dbReference type="GO" id="GO:0003723">
    <property type="term" value="F:RNA binding"/>
    <property type="evidence" value="ECO:0007669"/>
    <property type="project" value="UniProtKB-KW"/>
</dbReference>
<dbReference type="SMART" id="SM00363">
    <property type="entry name" value="S4"/>
    <property type="match status" value="1"/>
</dbReference>
<keyword evidence="8" id="KW-1185">Reference proteome</keyword>
<dbReference type="InterPro" id="IPR050343">
    <property type="entry name" value="RsuA_PseudoU_synthase"/>
</dbReference>
<dbReference type="PROSITE" id="PS01149">
    <property type="entry name" value="PSI_RSU"/>
    <property type="match status" value="1"/>
</dbReference>
<dbReference type="CDD" id="cd02553">
    <property type="entry name" value="PseudoU_synth_RsuA"/>
    <property type="match status" value="1"/>
</dbReference>
<dbReference type="STRING" id="1423744.FC86_GL001038"/>
<name>A0A0R2DJR1_9LACO</name>
<dbReference type="Pfam" id="PF01479">
    <property type="entry name" value="S4"/>
    <property type="match status" value="1"/>
</dbReference>
<dbReference type="PROSITE" id="PS50889">
    <property type="entry name" value="S4"/>
    <property type="match status" value="1"/>
</dbReference>
<dbReference type="Gene3D" id="3.30.70.580">
    <property type="entry name" value="Pseudouridine synthase I, catalytic domain, N-terminal subdomain"/>
    <property type="match status" value="1"/>
</dbReference>
<dbReference type="Gene3D" id="3.10.290.10">
    <property type="entry name" value="RNA-binding S4 domain"/>
    <property type="match status" value="1"/>
</dbReference>
<dbReference type="InterPro" id="IPR006145">
    <property type="entry name" value="PsdUridine_synth_RsuA/RluA"/>
</dbReference>
<accession>A0A0R2DJR1</accession>
<reference evidence="7 8" key="1">
    <citation type="journal article" date="2015" name="Genome Announc.">
        <title>Expanding the biotechnology potential of lactobacilli through comparative genomics of 213 strains and associated genera.</title>
        <authorList>
            <person name="Sun Z."/>
            <person name="Harris H.M."/>
            <person name="McCann A."/>
            <person name="Guo C."/>
            <person name="Argimon S."/>
            <person name="Zhang W."/>
            <person name="Yang X."/>
            <person name="Jeffery I.B."/>
            <person name="Cooney J.C."/>
            <person name="Kagawa T.F."/>
            <person name="Liu W."/>
            <person name="Song Y."/>
            <person name="Salvetti E."/>
            <person name="Wrobel A."/>
            <person name="Rasinkangas P."/>
            <person name="Parkhill J."/>
            <person name="Rea M.C."/>
            <person name="O'Sullivan O."/>
            <person name="Ritari J."/>
            <person name="Douillard F.P."/>
            <person name="Paul Ross R."/>
            <person name="Yang R."/>
            <person name="Briner A.E."/>
            <person name="Felis G.E."/>
            <person name="de Vos W.M."/>
            <person name="Barrangou R."/>
            <person name="Klaenhammer T.R."/>
            <person name="Caufield P.W."/>
            <person name="Cui Y."/>
            <person name="Zhang H."/>
            <person name="O'Toole P.W."/>
        </authorList>
    </citation>
    <scope>NUCLEOTIDE SEQUENCE [LARGE SCALE GENOMIC DNA]</scope>
    <source>
        <strain evidence="7 8">DSM 23037</strain>
    </source>
</reference>
<dbReference type="FunFam" id="3.30.70.1560:FF:000001">
    <property type="entry name" value="Pseudouridine synthase"/>
    <property type="match status" value="1"/>
</dbReference>
<evidence type="ECO:0000256" key="2">
    <source>
        <dbReference type="ARBA" id="ARBA00022884"/>
    </source>
</evidence>
<evidence type="ECO:0000313" key="7">
    <source>
        <dbReference type="EMBL" id="KRN03926.1"/>
    </source>
</evidence>
<dbReference type="Pfam" id="PF00849">
    <property type="entry name" value="PseudoU_synth_2"/>
    <property type="match status" value="1"/>
</dbReference>
<evidence type="ECO:0000256" key="1">
    <source>
        <dbReference type="ARBA" id="ARBA00008348"/>
    </source>
</evidence>
<dbReference type="InterPro" id="IPR036986">
    <property type="entry name" value="S4_RNA-bd_sf"/>
</dbReference>
<gene>
    <name evidence="7" type="ORF">FC86_GL001038</name>
</gene>
<dbReference type="InterPro" id="IPR020103">
    <property type="entry name" value="PsdUridine_synth_cat_dom_sf"/>
</dbReference>
<dbReference type="InterPro" id="IPR042092">
    <property type="entry name" value="PsdUridine_s_RsuA/RluB/E/F_cat"/>
</dbReference>
<dbReference type="Proteomes" id="UP000051378">
    <property type="component" value="Unassembled WGS sequence"/>
</dbReference>
<keyword evidence="3 5" id="KW-0413">Isomerase</keyword>
<dbReference type="EMBL" id="AYZL01000020">
    <property type="protein sequence ID" value="KRN03926.1"/>
    <property type="molecule type" value="Genomic_DNA"/>
</dbReference>
<dbReference type="InterPro" id="IPR020094">
    <property type="entry name" value="TruA/RsuA/RluB/E/F_N"/>
</dbReference>
<keyword evidence="2 4" id="KW-0694">RNA-binding</keyword>
<evidence type="ECO:0000256" key="3">
    <source>
        <dbReference type="ARBA" id="ARBA00023235"/>
    </source>
</evidence>
<dbReference type="PATRIC" id="fig|1423744.4.peg.1065"/>
<dbReference type="InterPro" id="IPR018496">
    <property type="entry name" value="PsdUridine_synth_RsuA/RluB_CS"/>
</dbReference>
<sequence length="237" mass="27201">MIRLDRFLANSGIGTRAEVKKLVKQKQVKVNGKSIKSPNQKLKDTDQVMVNNQIVSALVDRYFMFNKPTGVITATRDAKHQTFLHYFREEVHVEKLVAAGRLDKDTTGLLVVTDDGQFVHEIIHPSKKVPKIYQAVIDGQLTESDKELFGQGMQFKDFTAQPAQVKTVKLLPQNQSIIEVTIHEGKYHQVKRMFEQVKKPVLQLHRVQIGQLQLDERLKPGEYRDLTDEELIMLKTK</sequence>
<comment type="similarity">
    <text evidence="1 5">Belongs to the pseudouridine synthase RsuA family.</text>
</comment>
<evidence type="ECO:0000256" key="4">
    <source>
        <dbReference type="PROSITE-ProRule" id="PRU00182"/>
    </source>
</evidence>